<feature type="domain" description="2-isopropylmalate synthase LeuA allosteric (dimerisation)" evidence="2">
    <location>
        <begin position="55"/>
        <end position="159"/>
    </location>
</feature>
<dbReference type="EMBL" id="FOAW01000027">
    <property type="protein sequence ID" value="SEM22012.1"/>
    <property type="molecule type" value="Genomic_DNA"/>
</dbReference>
<protein>
    <submittedName>
        <fullName evidence="3">LeuA allosteric (Dimerisation) domain-containing protein</fullName>
    </submittedName>
</protein>
<evidence type="ECO:0000313" key="4">
    <source>
        <dbReference type="Proteomes" id="UP000198677"/>
    </source>
</evidence>
<evidence type="ECO:0000313" key="3">
    <source>
        <dbReference type="EMBL" id="SEM22012.1"/>
    </source>
</evidence>
<sequence>MNSLQAYASHTATTASDPFALRFGMPLPRALRTEAAGMSWRTFLATYSPSGGPIRFGRWSAHTLGAGRSEYRATLAIGDTIHQAEATAAGPIAALTSMLYDAGLPLEILSFHQQKLGDGRIATFLLCEHGGRRHWAAGLADTATESSVEAMIAAANMLHG</sequence>
<dbReference type="SMART" id="SM00917">
    <property type="entry name" value="LeuA_dimer"/>
    <property type="match status" value="1"/>
</dbReference>
<dbReference type="RefSeq" id="WP_072750879.1">
    <property type="nucleotide sequence ID" value="NZ_FOAW01000027.1"/>
</dbReference>
<dbReference type="AlphaFoldDB" id="A0A1H7WK38"/>
<accession>A0A1H7WK38</accession>
<gene>
    <name evidence="3" type="ORF">SAMN05444583_12752</name>
</gene>
<dbReference type="SUPFAM" id="SSF110921">
    <property type="entry name" value="2-isopropylmalate synthase LeuA, allosteric (dimerisation) domain"/>
    <property type="match status" value="1"/>
</dbReference>
<keyword evidence="4" id="KW-1185">Reference proteome</keyword>
<keyword evidence="1" id="KW-0808">Transferase</keyword>
<name>A0A1H7WK38_9NOCA</name>
<organism evidence="3 4">
    <name type="scientific">Rhodococcus maanshanensis</name>
    <dbReference type="NCBI Taxonomy" id="183556"/>
    <lineage>
        <taxon>Bacteria</taxon>
        <taxon>Bacillati</taxon>
        <taxon>Actinomycetota</taxon>
        <taxon>Actinomycetes</taxon>
        <taxon>Mycobacteriales</taxon>
        <taxon>Nocardiaceae</taxon>
        <taxon>Rhodococcus</taxon>
    </lineage>
</organism>
<dbReference type="InterPro" id="IPR036230">
    <property type="entry name" value="LeuA_allosteric_dom_sf"/>
</dbReference>
<evidence type="ECO:0000259" key="2">
    <source>
        <dbReference type="SMART" id="SM00917"/>
    </source>
</evidence>
<dbReference type="Gene3D" id="3.30.160.270">
    <property type="match status" value="1"/>
</dbReference>
<reference evidence="4" key="1">
    <citation type="submission" date="2016-10" db="EMBL/GenBank/DDBJ databases">
        <authorList>
            <person name="Varghese N."/>
            <person name="Submissions S."/>
        </authorList>
    </citation>
    <scope>NUCLEOTIDE SEQUENCE [LARGE SCALE GENOMIC DNA]</scope>
    <source>
        <strain evidence="4">DSM 44675</strain>
    </source>
</reference>
<dbReference type="OrthoDB" id="4773719at2"/>
<dbReference type="GO" id="GO:0003852">
    <property type="term" value="F:2-isopropylmalate synthase activity"/>
    <property type="evidence" value="ECO:0007669"/>
    <property type="project" value="InterPro"/>
</dbReference>
<dbReference type="GO" id="GO:0009098">
    <property type="term" value="P:L-leucine biosynthetic process"/>
    <property type="evidence" value="ECO:0007669"/>
    <property type="project" value="InterPro"/>
</dbReference>
<evidence type="ECO:0000256" key="1">
    <source>
        <dbReference type="ARBA" id="ARBA00022679"/>
    </source>
</evidence>
<dbReference type="Proteomes" id="UP000198677">
    <property type="component" value="Unassembled WGS sequence"/>
</dbReference>
<proteinExistence type="predicted"/>
<dbReference type="Pfam" id="PF08502">
    <property type="entry name" value="LeuA_dimer"/>
    <property type="match status" value="1"/>
</dbReference>
<dbReference type="InterPro" id="IPR013709">
    <property type="entry name" value="2-isopropylmalate_synth_dimer"/>
</dbReference>